<dbReference type="GO" id="GO:0003988">
    <property type="term" value="F:acetyl-CoA C-acyltransferase activity"/>
    <property type="evidence" value="ECO:0007669"/>
    <property type="project" value="UniProtKB-ARBA"/>
</dbReference>
<dbReference type="Proteomes" id="UP001058872">
    <property type="component" value="Chromosome"/>
</dbReference>
<dbReference type="EMBL" id="CP028989">
    <property type="protein sequence ID" value="UUO65149.1"/>
    <property type="molecule type" value="Genomic_DNA"/>
</dbReference>
<accession>A0AAE9N8B3</accession>
<keyword evidence="6" id="KW-0446">Lipid-binding</keyword>
<dbReference type="EC" id="2.3.1.176" evidence="2"/>
<evidence type="ECO:0000256" key="6">
    <source>
        <dbReference type="ARBA" id="ARBA00023121"/>
    </source>
</evidence>
<dbReference type="GO" id="GO:0006869">
    <property type="term" value="P:lipid transport"/>
    <property type="evidence" value="ECO:0007669"/>
    <property type="project" value="UniProtKB-KW"/>
</dbReference>
<evidence type="ECO:0000256" key="1">
    <source>
        <dbReference type="ARBA" id="ARBA00004275"/>
    </source>
</evidence>
<sequence length="393" mass="41309">MSDVIVAGVGMIPFAKPGASAPYHEMGTEAIKLALADAGLGYDKVQQAYAGYVYGDSTCGQRALYHVGMTGIPIVNVNNNCSTGSTALFMARQMIASGALDCVLAVGFEQMKPGALGSVYTDRPSAFEEFDAAADQLIDAPGIPLALRYFGGAGLSHMKKYGTPLDAFAKVRAKASRHARNNPLALFRKEVTAEDVMNDQVIWPGVMTRLMACPPTCGGAAAVLVSERFADKHGIGKEVRIAAQAMTTDTPSTFKAGDMMQLVGYDMAKEAASRVYESAGIGPDDLDVVELHDCFAHNELITYEALGLCGEGEAGKFINDGDNTYGGRIVTNPSGGLLSKGHPLGATGLAQCYELTRQLRGTAGSTQVDGAKVALQHNLGLGGACVVTLYQRH</sequence>
<dbReference type="Pfam" id="PF00108">
    <property type="entry name" value="Thiolase_N"/>
    <property type="match status" value="1"/>
</dbReference>
<gene>
    <name evidence="11" type="ORF">DCM83_07920</name>
</gene>
<dbReference type="PROSITE" id="PS00737">
    <property type="entry name" value="THIOLASE_2"/>
    <property type="match status" value="1"/>
</dbReference>
<evidence type="ECO:0000256" key="2">
    <source>
        <dbReference type="ARBA" id="ARBA00012352"/>
    </source>
</evidence>
<comment type="subcellular location">
    <subcellularLocation>
        <location evidence="1">Peroxisome</location>
    </subcellularLocation>
</comment>
<dbReference type="Pfam" id="PF22691">
    <property type="entry name" value="Thiolase_C_1"/>
    <property type="match status" value="1"/>
</dbReference>
<dbReference type="PIRSF" id="PIRSF000429">
    <property type="entry name" value="Ac-CoA_Ac_transf"/>
    <property type="match status" value="1"/>
</dbReference>
<organism evidence="11 12">
    <name type="scientific">Bradyrhizobium betae</name>
    <dbReference type="NCBI Taxonomy" id="244734"/>
    <lineage>
        <taxon>Bacteria</taxon>
        <taxon>Pseudomonadati</taxon>
        <taxon>Pseudomonadota</taxon>
        <taxon>Alphaproteobacteria</taxon>
        <taxon>Hyphomicrobiales</taxon>
        <taxon>Nitrobacteraceae</taxon>
        <taxon>Bradyrhizobium</taxon>
    </lineage>
</organism>
<dbReference type="AlphaFoldDB" id="A0AAE9N8B3"/>
<dbReference type="PANTHER" id="PTHR42870:SF1">
    <property type="entry name" value="NON-SPECIFIC LIPID-TRANSFER PROTEIN-LIKE 2"/>
    <property type="match status" value="1"/>
</dbReference>
<dbReference type="GO" id="GO:0008289">
    <property type="term" value="F:lipid binding"/>
    <property type="evidence" value="ECO:0007669"/>
    <property type="project" value="UniProtKB-KW"/>
</dbReference>
<dbReference type="InterPro" id="IPR055140">
    <property type="entry name" value="Thiolase_C_2"/>
</dbReference>
<keyword evidence="4" id="KW-0808">Transferase</keyword>
<proteinExistence type="predicted"/>
<dbReference type="InterPro" id="IPR020616">
    <property type="entry name" value="Thiolase_N"/>
</dbReference>
<dbReference type="PANTHER" id="PTHR42870">
    <property type="entry name" value="ACETYL-COA C-ACETYLTRANSFERASE"/>
    <property type="match status" value="1"/>
</dbReference>
<protein>
    <recommendedName>
        <fullName evidence="2">propanoyl-CoA C-acyltransferase</fullName>
        <ecNumber evidence="2">2.3.1.176</ecNumber>
    </recommendedName>
    <alternativeName>
        <fullName evidence="8">Propanoyl-CoA C-acyltransferase</fullName>
    </alternativeName>
</protein>
<dbReference type="Gene3D" id="3.40.47.10">
    <property type="match status" value="1"/>
</dbReference>
<keyword evidence="3" id="KW-0813">Transport</keyword>
<keyword evidence="5" id="KW-0445">Lipid transport</keyword>
<dbReference type="SUPFAM" id="SSF53901">
    <property type="entry name" value="Thiolase-like"/>
    <property type="match status" value="2"/>
</dbReference>
<dbReference type="InterPro" id="IPR016039">
    <property type="entry name" value="Thiolase-like"/>
</dbReference>
<evidence type="ECO:0000256" key="5">
    <source>
        <dbReference type="ARBA" id="ARBA00023055"/>
    </source>
</evidence>
<evidence type="ECO:0000259" key="9">
    <source>
        <dbReference type="Pfam" id="PF00108"/>
    </source>
</evidence>
<evidence type="ECO:0000313" key="11">
    <source>
        <dbReference type="EMBL" id="UUO65149.1"/>
    </source>
</evidence>
<name>A0AAE9N8B3_9BRAD</name>
<evidence type="ECO:0000256" key="7">
    <source>
        <dbReference type="ARBA" id="ARBA00023140"/>
    </source>
</evidence>
<dbReference type="InterPro" id="IPR020613">
    <property type="entry name" value="Thiolase_CS"/>
</dbReference>
<dbReference type="PROSITE" id="PS00098">
    <property type="entry name" value="THIOLASE_1"/>
    <property type="match status" value="1"/>
</dbReference>
<dbReference type="InterPro" id="IPR002155">
    <property type="entry name" value="Thiolase"/>
</dbReference>
<evidence type="ECO:0000256" key="4">
    <source>
        <dbReference type="ARBA" id="ARBA00022679"/>
    </source>
</evidence>
<reference evidence="11" key="1">
    <citation type="submission" date="2018-04" db="EMBL/GenBank/DDBJ databases">
        <title>Genomes of Endosymbiotic and Endophytic Bradyrhizobium Publication status.</title>
        <authorList>
            <person name="Guha S."/>
            <person name="Jorrin B."/>
            <person name="Sarkar M."/>
            <person name="Poole P.S."/>
            <person name="DasGupta M."/>
        </authorList>
    </citation>
    <scope>NUCLEOTIDE SEQUENCE</scope>
    <source>
        <strain evidence="11">WBOS16</strain>
    </source>
</reference>
<keyword evidence="7" id="KW-0576">Peroxisome</keyword>
<dbReference type="RefSeq" id="WP_257178634.1">
    <property type="nucleotide sequence ID" value="NZ_CP028989.1"/>
</dbReference>
<feature type="domain" description="Thiolase C-terminal" evidence="10">
    <location>
        <begin position="258"/>
        <end position="382"/>
    </location>
</feature>
<dbReference type="NCBIfam" id="NF006102">
    <property type="entry name" value="PRK08256.1"/>
    <property type="match status" value="1"/>
</dbReference>
<dbReference type="InterPro" id="IPR020615">
    <property type="entry name" value="Thiolase_acyl_enz_int_AS"/>
</dbReference>
<evidence type="ECO:0000259" key="10">
    <source>
        <dbReference type="Pfam" id="PF22691"/>
    </source>
</evidence>
<evidence type="ECO:0000313" key="12">
    <source>
        <dbReference type="Proteomes" id="UP001058872"/>
    </source>
</evidence>
<dbReference type="CDD" id="cd00829">
    <property type="entry name" value="SCP-x_thiolase"/>
    <property type="match status" value="1"/>
</dbReference>
<evidence type="ECO:0000256" key="8">
    <source>
        <dbReference type="ARBA" id="ARBA00032316"/>
    </source>
</evidence>
<feature type="domain" description="Thiolase N-terminal" evidence="9">
    <location>
        <begin position="4"/>
        <end position="191"/>
    </location>
</feature>
<evidence type="ECO:0000256" key="3">
    <source>
        <dbReference type="ARBA" id="ARBA00022448"/>
    </source>
</evidence>